<keyword evidence="2" id="KW-1133">Transmembrane helix</keyword>
<proteinExistence type="predicted"/>
<evidence type="ECO:0000259" key="3">
    <source>
        <dbReference type="PROSITE" id="PS51782"/>
    </source>
</evidence>
<dbReference type="SUPFAM" id="SSF54106">
    <property type="entry name" value="LysM domain"/>
    <property type="match status" value="1"/>
</dbReference>
<dbReference type="EMBL" id="HBEQ01009054">
    <property type="protein sequence ID" value="CAD8519858.1"/>
    <property type="molecule type" value="Transcribed_RNA"/>
</dbReference>
<accession>A0A7S0IF17</accession>
<feature type="transmembrane region" description="Helical" evidence="2">
    <location>
        <begin position="141"/>
        <end position="161"/>
    </location>
</feature>
<dbReference type="PROSITE" id="PS51782">
    <property type="entry name" value="LYSM"/>
    <property type="match status" value="1"/>
</dbReference>
<evidence type="ECO:0000313" key="4">
    <source>
        <dbReference type="EMBL" id="CAD8519858.1"/>
    </source>
</evidence>
<protein>
    <recommendedName>
        <fullName evidence="3">LysM domain-containing protein</fullName>
    </recommendedName>
</protein>
<feature type="compositionally biased region" description="Low complexity" evidence="1">
    <location>
        <begin position="216"/>
        <end position="237"/>
    </location>
</feature>
<gene>
    <name evidence="4" type="ORF">MCOM1403_LOCUS7284</name>
</gene>
<sequence length="237" mass="25277">MQSSIAARARVSATSGKSLSAKVQMRGMAVTTRPAVLAKRSVRACSASASVYTVQRNDNLWNIANKYGVSLDDLKRVNSTTLGGNYDVIFPGTQLVIPGGMKKSLPVPSFARPASSSSYSNYSASVAPASRPAPRSSSKTGIGLVTAGAFFIALAVGIMVFKDDDGAQESAEGRYDDQGNWIPTGYEGQGYYDPAGNWVWVQQGPSNGQGWGQGYQSGWDEAPQQQQESGGQWNQRY</sequence>
<keyword evidence="2" id="KW-0812">Transmembrane</keyword>
<feature type="domain" description="LysM" evidence="3">
    <location>
        <begin position="50"/>
        <end position="97"/>
    </location>
</feature>
<evidence type="ECO:0000256" key="2">
    <source>
        <dbReference type="SAM" id="Phobius"/>
    </source>
</evidence>
<dbReference type="PANTHER" id="PTHR33734">
    <property type="entry name" value="LYSM DOMAIN-CONTAINING GPI-ANCHORED PROTEIN 2"/>
    <property type="match status" value="1"/>
</dbReference>
<dbReference type="InterPro" id="IPR018392">
    <property type="entry name" value="LysM"/>
</dbReference>
<dbReference type="Gene3D" id="3.10.350.10">
    <property type="entry name" value="LysM domain"/>
    <property type="match status" value="1"/>
</dbReference>
<dbReference type="PANTHER" id="PTHR33734:SF22">
    <property type="entry name" value="MEMBRANE-BOUND LYTIC MUREIN TRANSGLYCOSYLASE D"/>
    <property type="match status" value="1"/>
</dbReference>
<organism evidence="4">
    <name type="scientific">Micromonas pusilla</name>
    <name type="common">Picoplanktonic green alga</name>
    <name type="synonym">Chromulina pusilla</name>
    <dbReference type="NCBI Taxonomy" id="38833"/>
    <lineage>
        <taxon>Eukaryota</taxon>
        <taxon>Viridiplantae</taxon>
        <taxon>Chlorophyta</taxon>
        <taxon>Mamiellophyceae</taxon>
        <taxon>Mamiellales</taxon>
        <taxon>Mamiellaceae</taxon>
        <taxon>Micromonas</taxon>
    </lineage>
</organism>
<dbReference type="InterPro" id="IPR036779">
    <property type="entry name" value="LysM_dom_sf"/>
</dbReference>
<dbReference type="GO" id="GO:0008932">
    <property type="term" value="F:lytic endotransglycosylase activity"/>
    <property type="evidence" value="ECO:0007669"/>
    <property type="project" value="TreeGrafter"/>
</dbReference>
<dbReference type="SMART" id="SM00257">
    <property type="entry name" value="LysM"/>
    <property type="match status" value="1"/>
</dbReference>
<dbReference type="CDD" id="cd00118">
    <property type="entry name" value="LysM"/>
    <property type="match status" value="1"/>
</dbReference>
<feature type="region of interest" description="Disordered" evidence="1">
    <location>
        <begin position="202"/>
        <end position="237"/>
    </location>
</feature>
<dbReference type="Pfam" id="PF01476">
    <property type="entry name" value="LysM"/>
    <property type="match status" value="1"/>
</dbReference>
<keyword evidence="2" id="KW-0472">Membrane</keyword>
<evidence type="ECO:0000256" key="1">
    <source>
        <dbReference type="SAM" id="MobiDB-lite"/>
    </source>
</evidence>
<dbReference type="AlphaFoldDB" id="A0A7S0IF17"/>
<reference evidence="4" key="1">
    <citation type="submission" date="2021-01" db="EMBL/GenBank/DDBJ databases">
        <authorList>
            <person name="Corre E."/>
            <person name="Pelletier E."/>
            <person name="Niang G."/>
            <person name="Scheremetjew M."/>
            <person name="Finn R."/>
            <person name="Kale V."/>
            <person name="Holt S."/>
            <person name="Cochrane G."/>
            <person name="Meng A."/>
            <person name="Brown T."/>
            <person name="Cohen L."/>
        </authorList>
    </citation>
    <scope>NUCLEOTIDE SEQUENCE</scope>
    <source>
        <strain evidence="4">CCMP1723</strain>
    </source>
</reference>
<name>A0A7S0IF17_MICPS</name>